<evidence type="ECO:0000256" key="6">
    <source>
        <dbReference type="ARBA" id="ARBA00022737"/>
    </source>
</evidence>
<dbReference type="InterPro" id="IPR036465">
    <property type="entry name" value="vWFA_dom_sf"/>
</dbReference>
<feature type="domain" description="VWFA" evidence="15">
    <location>
        <begin position="381"/>
        <end position="554"/>
    </location>
</feature>
<feature type="domain" description="EGF-like" evidence="14">
    <location>
        <begin position="815"/>
        <end position="850"/>
    </location>
</feature>
<evidence type="ECO:0000256" key="7">
    <source>
        <dbReference type="ARBA" id="ARBA00022989"/>
    </source>
</evidence>
<name>A0A0B7B5J8_9EUPU</name>
<dbReference type="FunFam" id="2.10.25.10:FF:000009">
    <property type="entry name" value="Low-density lipoprotein receptor isoform 1"/>
    <property type="match status" value="1"/>
</dbReference>
<evidence type="ECO:0000259" key="14">
    <source>
        <dbReference type="PROSITE" id="PS50026"/>
    </source>
</evidence>
<keyword evidence="8" id="KW-0472">Membrane</keyword>
<dbReference type="SMART" id="SM00327">
    <property type="entry name" value="VWA"/>
    <property type="match status" value="2"/>
</dbReference>
<evidence type="ECO:0000256" key="13">
    <source>
        <dbReference type="SAM" id="SignalP"/>
    </source>
</evidence>
<sequence length="909" mass="100299">MDLFACFGACMLIIARTLAGPVEPQLSCSYEGQTYANFEMVTHADGCAKLQCQFGEMTTYYEACGKDIDGKCHRLNMMFLYQEDTYQCRKVQVGDDFRLMNIIAIPKIENCVVDGKTYKHLDKLKRFKGCQEFQCQNGILFPIDEGCGGAIDGNCHLVGQQFQAKGVTYICTSRQEENGFTVFENVVLDPQPLSERACSVGSSNVSHLEIFTTPGSCHKRQCQDRSIKILTQACIFKLGESKCYSLGEEWKHAEITYSCTMNTTSGFALVKKGKVFGKCKRSERNYNHLEVHTRADGCNSEQCQDGVTPPVEEGCLFNVDRKCYKLNSIWKSGSTTFKCIKTSDNLYRIVKLDETGKLIESQMVTLPPPTFEETCPGLAADIIFVWDSSGSIARSDYARQLNFSCDIASAFRIGPKNVQIGGVVFSGIAESVFKLNTYQDYTSICRAIQSTAYLADITETQKAFDVIVEEGMFTPDAGGRPEVPHIVIVITDGVSTNTQTTLAAAGRVKALGVQMISVGVGVSTYGELLGIASRPENVFTINNYNAIFAIRQKLAERTCNVPVDEKEPPVQTKPLTCKNTVADIIFLLDSSSDVGIENYKIKLNLAVNLTEGMTISQNNVQIGAVLIGSRATKIFDLNTYSDEDTVFKSLLEAPYMKGKRNVHDAIELVLQDELFTTKHGGRDTATRIAVVFLDGPPTDWAKTLPLAKKLRNQGVIVFTIGIGSYSMNKLTGLSGGTNNVFTAPSYELLEHTKLLIYQRMCNATKQPRPDPEPPRCTDTEKQPCEHICQNTQTGYECSCRSGYVVNSKDKSKCDDNNECVKTSLCEHICENTIGSYTCVCKNGYEVSHVNPSKCSDVDECLSSPCQNTCINTIGSYKCTCKSGYQVSAKDPAICEETDQCKTKSPCQQI</sequence>
<protein>
    <submittedName>
        <fullName evidence="16">Uncharacterized protein</fullName>
    </submittedName>
</protein>
<dbReference type="InterPro" id="IPR000152">
    <property type="entry name" value="EGF-type_Asp/Asn_hydroxyl_site"/>
</dbReference>
<evidence type="ECO:0000256" key="4">
    <source>
        <dbReference type="ARBA" id="ARBA00022692"/>
    </source>
</evidence>
<keyword evidence="3" id="KW-0254">Endocytosis</keyword>
<dbReference type="Pfam" id="PF00092">
    <property type="entry name" value="VWA"/>
    <property type="match status" value="2"/>
</dbReference>
<keyword evidence="4" id="KW-0812">Transmembrane</keyword>
<dbReference type="GO" id="GO:0006897">
    <property type="term" value="P:endocytosis"/>
    <property type="evidence" value="ECO:0007669"/>
    <property type="project" value="UniProtKB-KW"/>
</dbReference>
<feature type="domain" description="EGF-like" evidence="14">
    <location>
        <begin position="856"/>
        <end position="895"/>
    </location>
</feature>
<dbReference type="PROSITE" id="PS01187">
    <property type="entry name" value="EGF_CA"/>
    <property type="match status" value="1"/>
</dbReference>
<evidence type="ECO:0000256" key="5">
    <source>
        <dbReference type="ARBA" id="ARBA00022729"/>
    </source>
</evidence>
<evidence type="ECO:0000256" key="10">
    <source>
        <dbReference type="ARBA" id="ARBA00023170"/>
    </source>
</evidence>
<dbReference type="EMBL" id="HACG01040686">
    <property type="protein sequence ID" value="CEK87551.1"/>
    <property type="molecule type" value="Transcribed_RNA"/>
</dbReference>
<feature type="chain" id="PRO_5002111984" evidence="13">
    <location>
        <begin position="20"/>
        <end position="909"/>
    </location>
</feature>
<dbReference type="InterPro" id="IPR050525">
    <property type="entry name" value="ECM_Assembly_Org"/>
</dbReference>
<dbReference type="PROSITE" id="PS50234">
    <property type="entry name" value="VWFA"/>
    <property type="match status" value="2"/>
</dbReference>
<evidence type="ECO:0000256" key="12">
    <source>
        <dbReference type="PROSITE-ProRule" id="PRU00076"/>
    </source>
</evidence>
<keyword evidence="7" id="KW-1133">Transmembrane helix</keyword>
<reference evidence="16" key="1">
    <citation type="submission" date="2014-12" db="EMBL/GenBank/DDBJ databases">
        <title>Insight into the proteome of Arion vulgaris.</title>
        <authorList>
            <person name="Aradska J."/>
            <person name="Bulat T."/>
            <person name="Smidak R."/>
            <person name="Sarate P."/>
            <person name="Gangsoo J."/>
            <person name="Sialana F."/>
            <person name="Bilban M."/>
            <person name="Lubec G."/>
        </authorList>
    </citation>
    <scope>NUCLEOTIDE SEQUENCE</scope>
    <source>
        <tissue evidence="16">Skin</tissue>
    </source>
</reference>
<evidence type="ECO:0000256" key="3">
    <source>
        <dbReference type="ARBA" id="ARBA00022583"/>
    </source>
</evidence>
<dbReference type="InterPro" id="IPR002035">
    <property type="entry name" value="VWF_A"/>
</dbReference>
<keyword evidence="5 13" id="KW-0732">Signal</keyword>
<comment type="subcellular location">
    <subcellularLocation>
        <location evidence="1">Membrane</location>
        <topology evidence="1">Single-pass type I membrane protein</topology>
    </subcellularLocation>
</comment>
<dbReference type="SUPFAM" id="SSF57184">
    <property type="entry name" value="Growth factor receptor domain"/>
    <property type="match status" value="1"/>
</dbReference>
<dbReference type="FunFam" id="2.10.25.10:FF:000038">
    <property type="entry name" value="Fibrillin 2"/>
    <property type="match status" value="1"/>
</dbReference>
<dbReference type="InterPro" id="IPR000742">
    <property type="entry name" value="EGF"/>
</dbReference>
<comment type="caution">
    <text evidence="12">Lacks conserved residue(s) required for the propagation of feature annotation.</text>
</comment>
<evidence type="ECO:0000256" key="8">
    <source>
        <dbReference type="ARBA" id="ARBA00023136"/>
    </source>
</evidence>
<accession>A0A0B7B5J8</accession>
<dbReference type="SUPFAM" id="SSF53300">
    <property type="entry name" value="vWA-like"/>
    <property type="match status" value="2"/>
</dbReference>
<feature type="disulfide bond" evidence="12">
    <location>
        <begin position="819"/>
        <end position="829"/>
    </location>
</feature>
<dbReference type="Gene3D" id="2.10.25.10">
    <property type="entry name" value="Laminin"/>
    <property type="match status" value="3"/>
</dbReference>
<evidence type="ECO:0000313" key="16">
    <source>
        <dbReference type="EMBL" id="CEK87551.1"/>
    </source>
</evidence>
<feature type="signal peptide" evidence="13">
    <location>
        <begin position="1"/>
        <end position="19"/>
    </location>
</feature>
<organism evidence="16">
    <name type="scientific">Arion vulgaris</name>
    <dbReference type="NCBI Taxonomy" id="1028688"/>
    <lineage>
        <taxon>Eukaryota</taxon>
        <taxon>Metazoa</taxon>
        <taxon>Spiralia</taxon>
        <taxon>Lophotrochozoa</taxon>
        <taxon>Mollusca</taxon>
        <taxon>Gastropoda</taxon>
        <taxon>Heterobranchia</taxon>
        <taxon>Euthyneura</taxon>
        <taxon>Panpulmonata</taxon>
        <taxon>Eupulmonata</taxon>
        <taxon>Stylommatophora</taxon>
        <taxon>Helicina</taxon>
        <taxon>Arionoidea</taxon>
        <taxon>Arionidae</taxon>
        <taxon>Arion</taxon>
    </lineage>
</organism>
<dbReference type="Pfam" id="PF07645">
    <property type="entry name" value="EGF_CA"/>
    <property type="match status" value="3"/>
</dbReference>
<dbReference type="Gene3D" id="3.40.50.410">
    <property type="entry name" value="von Willebrand factor, type A domain"/>
    <property type="match status" value="2"/>
</dbReference>
<dbReference type="PANTHER" id="PTHR24020:SF84">
    <property type="entry name" value="VWFA DOMAIN-CONTAINING PROTEIN"/>
    <property type="match status" value="1"/>
</dbReference>
<evidence type="ECO:0000256" key="2">
    <source>
        <dbReference type="ARBA" id="ARBA00022536"/>
    </source>
</evidence>
<dbReference type="InterPro" id="IPR018097">
    <property type="entry name" value="EGF_Ca-bd_CS"/>
</dbReference>
<dbReference type="PANTHER" id="PTHR24020">
    <property type="entry name" value="COLLAGEN ALPHA"/>
    <property type="match status" value="1"/>
</dbReference>
<keyword evidence="6" id="KW-0677">Repeat</keyword>
<dbReference type="PROSITE" id="PS50026">
    <property type="entry name" value="EGF_3"/>
    <property type="match status" value="2"/>
</dbReference>
<dbReference type="InterPro" id="IPR001881">
    <property type="entry name" value="EGF-like_Ca-bd_dom"/>
</dbReference>
<evidence type="ECO:0000256" key="1">
    <source>
        <dbReference type="ARBA" id="ARBA00004479"/>
    </source>
</evidence>
<evidence type="ECO:0000259" key="15">
    <source>
        <dbReference type="PROSITE" id="PS50234"/>
    </source>
</evidence>
<keyword evidence="9 12" id="KW-1015">Disulfide bond</keyword>
<dbReference type="SMART" id="SM00181">
    <property type="entry name" value="EGF"/>
    <property type="match status" value="3"/>
</dbReference>
<feature type="domain" description="VWFA" evidence="15">
    <location>
        <begin position="583"/>
        <end position="760"/>
    </location>
</feature>
<evidence type="ECO:0000256" key="11">
    <source>
        <dbReference type="ARBA" id="ARBA00023180"/>
    </source>
</evidence>
<gene>
    <name evidence="16" type="primary">ORF160020</name>
</gene>
<dbReference type="CDD" id="cd00054">
    <property type="entry name" value="EGF_CA"/>
    <property type="match status" value="2"/>
</dbReference>
<dbReference type="CDD" id="cd01450">
    <property type="entry name" value="vWFA_subfamily_ECM"/>
    <property type="match status" value="1"/>
</dbReference>
<feature type="non-terminal residue" evidence="16">
    <location>
        <position position="909"/>
    </location>
</feature>
<keyword evidence="2 12" id="KW-0245">EGF-like domain</keyword>
<dbReference type="GO" id="GO:0005509">
    <property type="term" value="F:calcium ion binding"/>
    <property type="evidence" value="ECO:0007669"/>
    <property type="project" value="InterPro"/>
</dbReference>
<dbReference type="InterPro" id="IPR009030">
    <property type="entry name" value="Growth_fac_rcpt_cys_sf"/>
</dbReference>
<dbReference type="SMART" id="SM00179">
    <property type="entry name" value="EGF_CA"/>
    <property type="match status" value="3"/>
</dbReference>
<dbReference type="GO" id="GO:0016020">
    <property type="term" value="C:membrane"/>
    <property type="evidence" value="ECO:0007669"/>
    <property type="project" value="UniProtKB-SubCell"/>
</dbReference>
<keyword evidence="10" id="KW-0675">Receptor</keyword>
<evidence type="ECO:0000256" key="9">
    <source>
        <dbReference type="ARBA" id="ARBA00023157"/>
    </source>
</evidence>
<keyword evidence="11" id="KW-0325">Glycoprotein</keyword>
<dbReference type="InterPro" id="IPR049883">
    <property type="entry name" value="NOTCH1_EGF-like"/>
</dbReference>
<dbReference type="PROSITE" id="PS00010">
    <property type="entry name" value="ASX_HYDROXYL"/>
    <property type="match status" value="2"/>
</dbReference>
<dbReference type="AlphaFoldDB" id="A0A0B7B5J8"/>
<proteinExistence type="predicted"/>